<proteinExistence type="predicted"/>
<organism evidence="1">
    <name type="scientific">marine sediment metagenome</name>
    <dbReference type="NCBI Taxonomy" id="412755"/>
    <lineage>
        <taxon>unclassified sequences</taxon>
        <taxon>metagenomes</taxon>
        <taxon>ecological metagenomes</taxon>
    </lineage>
</organism>
<name>X1NNI8_9ZZZZ</name>
<reference evidence="1" key="1">
    <citation type="journal article" date="2014" name="Front. Microbiol.">
        <title>High frequency of phylogenetically diverse reductive dehalogenase-homologous genes in deep subseafloor sedimentary metagenomes.</title>
        <authorList>
            <person name="Kawai M."/>
            <person name="Futagami T."/>
            <person name="Toyoda A."/>
            <person name="Takaki Y."/>
            <person name="Nishi S."/>
            <person name="Hori S."/>
            <person name="Arai W."/>
            <person name="Tsubouchi T."/>
            <person name="Morono Y."/>
            <person name="Uchiyama I."/>
            <person name="Ito T."/>
            <person name="Fujiyama A."/>
            <person name="Inagaki F."/>
            <person name="Takami H."/>
        </authorList>
    </citation>
    <scope>NUCLEOTIDE SEQUENCE</scope>
    <source>
        <strain evidence="1">Expedition CK06-06</strain>
    </source>
</reference>
<accession>X1NNI8</accession>
<dbReference type="EMBL" id="BARV01019801">
    <property type="protein sequence ID" value="GAI20239.1"/>
    <property type="molecule type" value="Genomic_DNA"/>
</dbReference>
<protein>
    <submittedName>
        <fullName evidence="1">Uncharacterized protein</fullName>
    </submittedName>
</protein>
<gene>
    <name evidence="1" type="ORF">S06H3_33207</name>
</gene>
<dbReference type="AlphaFoldDB" id="X1NNI8"/>
<sequence length="105" mass="12099">MTMNYESLKDFVRQVVEIKGGIAEEKEEGVLELLLPENVGKELFGKEYERLSFLPDRRQTKFITYGSPLLDRVISLTKDLGKTARITAEDIHPRKKNHFFTSLLA</sequence>
<comment type="caution">
    <text evidence="1">The sequence shown here is derived from an EMBL/GenBank/DDBJ whole genome shotgun (WGS) entry which is preliminary data.</text>
</comment>
<evidence type="ECO:0000313" key="1">
    <source>
        <dbReference type="EMBL" id="GAI20239.1"/>
    </source>
</evidence>